<accession>A0AAN7RG95</accession>
<dbReference type="AlphaFoldDB" id="A0AAN7RG95"/>
<organism evidence="1 2">
    <name type="scientific">Trapa natans</name>
    <name type="common">Water chestnut</name>
    <dbReference type="NCBI Taxonomy" id="22666"/>
    <lineage>
        <taxon>Eukaryota</taxon>
        <taxon>Viridiplantae</taxon>
        <taxon>Streptophyta</taxon>
        <taxon>Embryophyta</taxon>
        <taxon>Tracheophyta</taxon>
        <taxon>Spermatophyta</taxon>
        <taxon>Magnoliopsida</taxon>
        <taxon>eudicotyledons</taxon>
        <taxon>Gunneridae</taxon>
        <taxon>Pentapetalae</taxon>
        <taxon>rosids</taxon>
        <taxon>malvids</taxon>
        <taxon>Myrtales</taxon>
        <taxon>Lythraceae</taxon>
        <taxon>Trapa</taxon>
    </lineage>
</organism>
<evidence type="ECO:0000313" key="1">
    <source>
        <dbReference type="EMBL" id="KAK4795963.1"/>
    </source>
</evidence>
<reference evidence="1 2" key="1">
    <citation type="journal article" date="2023" name="Hortic Res">
        <title>Pangenome of water caltrop reveals structural variations and asymmetric subgenome divergence after allopolyploidization.</title>
        <authorList>
            <person name="Zhang X."/>
            <person name="Chen Y."/>
            <person name="Wang L."/>
            <person name="Yuan Y."/>
            <person name="Fang M."/>
            <person name="Shi L."/>
            <person name="Lu R."/>
            <person name="Comes H.P."/>
            <person name="Ma Y."/>
            <person name="Chen Y."/>
            <person name="Huang G."/>
            <person name="Zhou Y."/>
            <person name="Zheng Z."/>
            <person name="Qiu Y."/>
        </authorList>
    </citation>
    <scope>NUCLEOTIDE SEQUENCE [LARGE SCALE GENOMIC DNA]</scope>
    <source>
        <strain evidence="1">F231</strain>
    </source>
</reference>
<evidence type="ECO:0000313" key="2">
    <source>
        <dbReference type="Proteomes" id="UP001346149"/>
    </source>
</evidence>
<protein>
    <submittedName>
        <fullName evidence="1">Uncharacterized protein</fullName>
    </submittedName>
</protein>
<proteinExistence type="predicted"/>
<dbReference type="EMBL" id="JAXQNO010000006">
    <property type="protein sequence ID" value="KAK4795963.1"/>
    <property type="molecule type" value="Genomic_DNA"/>
</dbReference>
<gene>
    <name evidence="1" type="ORF">SAY86_028289</name>
</gene>
<sequence length="141" mass="15946">MIKHDPDICPYGWRPKWLKPEIGRKFGGQIEQENGLHGCSGLSSREGPRPLGSKIFWRHSQMQSLDHLRDFISSLKADLGKPMATVPDLLGAHQPEPYFWITSGQYQVIVCSFHRDSSSQNPNLLDSVWMMICIDGRLAVA</sequence>
<dbReference type="Proteomes" id="UP001346149">
    <property type="component" value="Unassembled WGS sequence"/>
</dbReference>
<keyword evidence="2" id="KW-1185">Reference proteome</keyword>
<comment type="caution">
    <text evidence="1">The sequence shown here is derived from an EMBL/GenBank/DDBJ whole genome shotgun (WGS) entry which is preliminary data.</text>
</comment>
<name>A0AAN7RG95_TRANT</name>